<name>A0A518D645_9BACT</name>
<evidence type="ECO:0000256" key="1">
    <source>
        <dbReference type="SAM" id="MobiDB-lite"/>
    </source>
</evidence>
<proteinExistence type="predicted"/>
<evidence type="ECO:0000313" key="3">
    <source>
        <dbReference type="Proteomes" id="UP000317429"/>
    </source>
</evidence>
<reference evidence="2 3" key="1">
    <citation type="submission" date="2019-02" db="EMBL/GenBank/DDBJ databases">
        <title>Deep-cultivation of Planctomycetes and their phenomic and genomic characterization uncovers novel biology.</title>
        <authorList>
            <person name="Wiegand S."/>
            <person name="Jogler M."/>
            <person name="Boedeker C."/>
            <person name="Pinto D."/>
            <person name="Vollmers J."/>
            <person name="Rivas-Marin E."/>
            <person name="Kohn T."/>
            <person name="Peeters S.H."/>
            <person name="Heuer A."/>
            <person name="Rast P."/>
            <person name="Oberbeckmann S."/>
            <person name="Bunk B."/>
            <person name="Jeske O."/>
            <person name="Meyerdierks A."/>
            <person name="Storesund J.E."/>
            <person name="Kallscheuer N."/>
            <person name="Luecker S."/>
            <person name="Lage O.M."/>
            <person name="Pohl T."/>
            <person name="Merkel B.J."/>
            <person name="Hornburger P."/>
            <person name="Mueller R.-W."/>
            <person name="Bruemmer F."/>
            <person name="Labrenz M."/>
            <person name="Spormann A.M."/>
            <person name="Op den Camp H."/>
            <person name="Overmann J."/>
            <person name="Amann R."/>
            <person name="Jetten M.S.M."/>
            <person name="Mascher T."/>
            <person name="Medema M.H."/>
            <person name="Devos D.P."/>
            <person name="Kaster A.-K."/>
            <person name="Ovreas L."/>
            <person name="Rohde M."/>
            <person name="Galperin M.Y."/>
            <person name="Jogler C."/>
        </authorList>
    </citation>
    <scope>NUCLEOTIDE SEQUENCE [LARGE SCALE GENOMIC DNA]</scope>
    <source>
        <strain evidence="2 3">Pla175</strain>
    </source>
</reference>
<dbReference type="RefSeq" id="WP_145280637.1">
    <property type="nucleotide sequence ID" value="NZ_CP036291.1"/>
</dbReference>
<dbReference type="Proteomes" id="UP000317429">
    <property type="component" value="Chromosome"/>
</dbReference>
<organism evidence="2 3">
    <name type="scientific">Pirellulimonas nuda</name>
    <dbReference type="NCBI Taxonomy" id="2528009"/>
    <lineage>
        <taxon>Bacteria</taxon>
        <taxon>Pseudomonadati</taxon>
        <taxon>Planctomycetota</taxon>
        <taxon>Planctomycetia</taxon>
        <taxon>Pirellulales</taxon>
        <taxon>Lacipirellulaceae</taxon>
        <taxon>Pirellulimonas</taxon>
    </lineage>
</organism>
<dbReference type="OrthoDB" id="291901at2"/>
<feature type="region of interest" description="Disordered" evidence="1">
    <location>
        <begin position="197"/>
        <end position="216"/>
    </location>
</feature>
<protein>
    <recommendedName>
        <fullName evidence="4">Caudovirus prohead protease</fullName>
    </recommendedName>
</protein>
<dbReference type="AlphaFoldDB" id="A0A518D645"/>
<dbReference type="KEGG" id="pnd:Pla175_02990"/>
<gene>
    <name evidence="2" type="ORF">Pla175_02990</name>
</gene>
<evidence type="ECO:0008006" key="4">
    <source>
        <dbReference type="Google" id="ProtNLM"/>
    </source>
</evidence>
<sequence length="231" mass="25176">MPQLIQEFVDSRGVALRVEPEAGLLRGVKLLGLASRNGRTYRETALRKAIGLYEGAKVNVDHPAGGPLQPRAYRDRLGVVKNVELRPGEGLFGTLVYNPKHPLAEQLAWDAAHAPQNVGLSHNVLARTSTEGDRVVVEAIERVQSVDLVADPATTRGLFESEGAPGMDWDALTTEHLALHRPDLLQEMRAAWWSDGEATAAPTSREQRPLGEAYEPAPASAQEFVAAIIRR</sequence>
<dbReference type="EMBL" id="CP036291">
    <property type="protein sequence ID" value="QDU86945.1"/>
    <property type="molecule type" value="Genomic_DNA"/>
</dbReference>
<accession>A0A518D645</accession>
<evidence type="ECO:0000313" key="2">
    <source>
        <dbReference type="EMBL" id="QDU86945.1"/>
    </source>
</evidence>
<keyword evidence="3" id="KW-1185">Reference proteome</keyword>